<keyword evidence="3" id="KW-1185">Reference proteome</keyword>
<feature type="signal peptide" evidence="1">
    <location>
        <begin position="1"/>
        <end position="21"/>
    </location>
</feature>
<evidence type="ECO:0000313" key="3">
    <source>
        <dbReference type="Proteomes" id="UP000183832"/>
    </source>
</evidence>
<reference evidence="2 3" key="1">
    <citation type="submission" date="2015-04" db="EMBL/GenBank/DDBJ databases">
        <authorList>
            <person name="Syromyatnikov M.Y."/>
            <person name="Popov V.N."/>
        </authorList>
    </citation>
    <scope>NUCLEOTIDE SEQUENCE [LARGE SCALE GENOMIC DNA]</scope>
</reference>
<gene>
    <name evidence="2" type="ORF">CLUMA_CG019127</name>
</gene>
<organism evidence="2 3">
    <name type="scientific">Clunio marinus</name>
    <dbReference type="NCBI Taxonomy" id="568069"/>
    <lineage>
        <taxon>Eukaryota</taxon>
        <taxon>Metazoa</taxon>
        <taxon>Ecdysozoa</taxon>
        <taxon>Arthropoda</taxon>
        <taxon>Hexapoda</taxon>
        <taxon>Insecta</taxon>
        <taxon>Pterygota</taxon>
        <taxon>Neoptera</taxon>
        <taxon>Endopterygota</taxon>
        <taxon>Diptera</taxon>
        <taxon>Nematocera</taxon>
        <taxon>Chironomoidea</taxon>
        <taxon>Chironomidae</taxon>
        <taxon>Clunio</taxon>
    </lineage>
</organism>
<name>A0A1J1J3J5_9DIPT</name>
<feature type="non-terminal residue" evidence="2">
    <location>
        <position position="1"/>
    </location>
</feature>
<keyword evidence="1" id="KW-0732">Signal</keyword>
<accession>A0A1J1J3J5</accession>
<dbReference type="Proteomes" id="UP000183832">
    <property type="component" value="Unassembled WGS sequence"/>
</dbReference>
<feature type="chain" id="PRO_5009619215" evidence="1">
    <location>
        <begin position="22"/>
        <end position="68"/>
    </location>
</feature>
<proteinExistence type="predicted"/>
<evidence type="ECO:0000313" key="2">
    <source>
        <dbReference type="EMBL" id="CRL06046.1"/>
    </source>
</evidence>
<protein>
    <submittedName>
        <fullName evidence="2">CLUMA_CG019127, isoform C</fullName>
    </submittedName>
</protein>
<dbReference type="EMBL" id="CVRI01000066">
    <property type="protein sequence ID" value="CRL06046.1"/>
    <property type="molecule type" value="Genomic_DNA"/>
</dbReference>
<sequence>SFHRKKLLIFELLWIISVICSCKINITLRNYGEGRHFNATKLPNNSENMLIDKKKVTKKELLNRENEK</sequence>
<dbReference type="AlphaFoldDB" id="A0A1J1J3J5"/>
<dbReference type="OrthoDB" id="420032at2759"/>
<evidence type="ECO:0000256" key="1">
    <source>
        <dbReference type="SAM" id="SignalP"/>
    </source>
</evidence>